<dbReference type="GO" id="GO:0000428">
    <property type="term" value="C:DNA-directed RNA polymerase complex"/>
    <property type="evidence" value="ECO:0007669"/>
    <property type="project" value="UniProtKB-KW"/>
</dbReference>
<feature type="region of interest" description="Disordered" evidence="7">
    <location>
        <begin position="131"/>
        <end position="255"/>
    </location>
</feature>
<keyword evidence="1 6" id="KW-0240">DNA-directed RNA polymerase</keyword>
<keyword evidence="10" id="KW-1185">Reference proteome</keyword>
<evidence type="ECO:0000256" key="5">
    <source>
        <dbReference type="ARBA" id="ARBA00048552"/>
    </source>
</evidence>
<protein>
    <recommendedName>
        <fullName evidence="6">DNA-directed RNA polymerase subunit</fullName>
        <ecNumber evidence="6">2.7.7.6</ecNumber>
    </recommendedName>
</protein>
<evidence type="ECO:0000259" key="8">
    <source>
        <dbReference type="SMART" id="SM00663"/>
    </source>
</evidence>
<dbReference type="InterPro" id="IPR007066">
    <property type="entry name" value="RNA_pol_Rpb1_3"/>
</dbReference>
<feature type="region of interest" description="Disordered" evidence="7">
    <location>
        <begin position="466"/>
        <end position="488"/>
    </location>
</feature>
<dbReference type="Gene3D" id="1.10.274.100">
    <property type="entry name" value="RNA polymerase Rpb1, domain 3"/>
    <property type="match status" value="1"/>
</dbReference>
<comment type="function">
    <text evidence="6">DNA-dependent RNA polymerase catalyzes the transcription of DNA into RNA using the four ribonucleoside triphosphates as substrates.</text>
</comment>
<feature type="compositionally biased region" description="Polar residues" evidence="7">
    <location>
        <begin position="1616"/>
        <end position="1648"/>
    </location>
</feature>
<dbReference type="InterPro" id="IPR006592">
    <property type="entry name" value="RNA_pol_N"/>
</dbReference>
<evidence type="ECO:0000256" key="2">
    <source>
        <dbReference type="ARBA" id="ARBA00022679"/>
    </source>
</evidence>
<dbReference type="Pfam" id="PF04997">
    <property type="entry name" value="RNA_pol_Rpb1_1"/>
    <property type="match status" value="1"/>
</dbReference>
<dbReference type="InterPro" id="IPR007080">
    <property type="entry name" value="RNA_pol_Rpb1_1"/>
</dbReference>
<proteinExistence type="inferred from homology"/>
<evidence type="ECO:0000256" key="4">
    <source>
        <dbReference type="ARBA" id="ARBA00023163"/>
    </source>
</evidence>
<dbReference type="Gene3D" id="4.10.860.120">
    <property type="entry name" value="RNA polymerase II, clamp domain"/>
    <property type="match status" value="1"/>
</dbReference>
<evidence type="ECO:0000313" key="9">
    <source>
        <dbReference type="EMBL" id="KAL3691937.1"/>
    </source>
</evidence>
<dbReference type="Gene3D" id="3.30.1490.180">
    <property type="entry name" value="RNA polymerase ii"/>
    <property type="match status" value="1"/>
</dbReference>
<comment type="similarity">
    <text evidence="6">Belongs to the RNA polymerase beta' chain family.</text>
</comment>
<feature type="region of interest" description="Disordered" evidence="7">
    <location>
        <begin position="1549"/>
        <end position="1684"/>
    </location>
</feature>
<dbReference type="Gene3D" id="6.10.250.2940">
    <property type="match status" value="1"/>
</dbReference>
<keyword evidence="2 6" id="KW-0808">Transferase</keyword>
<evidence type="ECO:0000256" key="1">
    <source>
        <dbReference type="ARBA" id="ARBA00022478"/>
    </source>
</evidence>
<dbReference type="EC" id="2.7.7.6" evidence="6"/>
<dbReference type="Pfam" id="PF04983">
    <property type="entry name" value="RNA_pol_Rpb1_3"/>
    <property type="match status" value="1"/>
</dbReference>
<dbReference type="Proteomes" id="UP001633002">
    <property type="component" value="Unassembled WGS sequence"/>
</dbReference>
<dbReference type="PANTHER" id="PTHR19376:SF36">
    <property type="entry name" value="DNA-DIRECTED RNA POLYMERASE IV SUBUNIT 1"/>
    <property type="match status" value="1"/>
</dbReference>
<evidence type="ECO:0000256" key="6">
    <source>
        <dbReference type="RuleBase" id="RU004279"/>
    </source>
</evidence>
<reference evidence="9 10" key="1">
    <citation type="submission" date="2024-09" db="EMBL/GenBank/DDBJ databases">
        <title>Chromosome-scale assembly of Riccia sorocarpa.</title>
        <authorList>
            <person name="Paukszto L."/>
        </authorList>
    </citation>
    <scope>NUCLEOTIDE SEQUENCE [LARGE SCALE GENOMIC DNA]</scope>
    <source>
        <strain evidence="9">LP-2024</strain>
        <tissue evidence="9">Aerial parts of the thallus</tissue>
    </source>
</reference>
<dbReference type="InterPro" id="IPR042102">
    <property type="entry name" value="RNA_pol_Rpb1_3_sf"/>
</dbReference>
<dbReference type="Gene3D" id="2.40.40.20">
    <property type="match status" value="1"/>
</dbReference>
<dbReference type="SUPFAM" id="SSF64484">
    <property type="entry name" value="beta and beta-prime subunits of DNA dependent RNA-polymerase"/>
    <property type="match status" value="1"/>
</dbReference>
<feature type="compositionally biased region" description="Basic and acidic residues" evidence="7">
    <location>
        <begin position="474"/>
        <end position="483"/>
    </location>
</feature>
<dbReference type="InterPro" id="IPR007081">
    <property type="entry name" value="RNA_pol_Rpb1_5"/>
</dbReference>
<dbReference type="InterPro" id="IPR000722">
    <property type="entry name" value="RNA_pol_asu"/>
</dbReference>
<evidence type="ECO:0000256" key="3">
    <source>
        <dbReference type="ARBA" id="ARBA00022695"/>
    </source>
</evidence>
<dbReference type="InterPro" id="IPR007083">
    <property type="entry name" value="RNA_pol_Rpb1_4"/>
</dbReference>
<comment type="catalytic activity">
    <reaction evidence="5 6">
        <text>RNA(n) + a ribonucleoside 5'-triphosphate = RNA(n+1) + diphosphate</text>
        <dbReference type="Rhea" id="RHEA:21248"/>
        <dbReference type="Rhea" id="RHEA-COMP:14527"/>
        <dbReference type="Rhea" id="RHEA-COMP:17342"/>
        <dbReference type="ChEBI" id="CHEBI:33019"/>
        <dbReference type="ChEBI" id="CHEBI:61557"/>
        <dbReference type="ChEBI" id="CHEBI:140395"/>
        <dbReference type="EC" id="2.7.7.6"/>
    </reaction>
</comment>
<keyword evidence="3 6" id="KW-0548">Nucleotidyltransferase</keyword>
<dbReference type="Pfam" id="PF05000">
    <property type="entry name" value="RNA_pol_Rpb1_4"/>
    <property type="match status" value="1"/>
</dbReference>
<dbReference type="Pfam" id="PF00623">
    <property type="entry name" value="RNA_pol_Rpb1_2"/>
    <property type="match status" value="1"/>
</dbReference>
<dbReference type="GO" id="GO:0003899">
    <property type="term" value="F:DNA-directed RNA polymerase activity"/>
    <property type="evidence" value="ECO:0007669"/>
    <property type="project" value="UniProtKB-EC"/>
</dbReference>
<dbReference type="InterPro" id="IPR044893">
    <property type="entry name" value="RNA_pol_Rpb1_clamp_domain"/>
</dbReference>
<feature type="domain" description="RNA polymerase N-terminal" evidence="8">
    <location>
        <begin position="383"/>
        <end position="698"/>
    </location>
</feature>
<evidence type="ECO:0000313" key="10">
    <source>
        <dbReference type="Proteomes" id="UP001633002"/>
    </source>
</evidence>
<dbReference type="SMART" id="SM00663">
    <property type="entry name" value="RPOLA_N"/>
    <property type="match status" value="1"/>
</dbReference>
<comment type="caution">
    <text evidence="9">The sequence shown here is derived from an EMBL/GenBank/DDBJ whole genome shotgun (WGS) entry which is preliminary data.</text>
</comment>
<evidence type="ECO:0000256" key="7">
    <source>
        <dbReference type="SAM" id="MobiDB-lite"/>
    </source>
</evidence>
<dbReference type="Gene3D" id="1.10.132.30">
    <property type="match status" value="1"/>
</dbReference>
<keyword evidence="4 6" id="KW-0804">Transcription</keyword>
<dbReference type="PANTHER" id="PTHR19376">
    <property type="entry name" value="DNA-DIRECTED RNA POLYMERASE"/>
    <property type="match status" value="1"/>
</dbReference>
<accession>A0ABD3HK95</accession>
<organism evidence="9 10">
    <name type="scientific">Riccia sorocarpa</name>
    <dbReference type="NCBI Taxonomy" id="122646"/>
    <lineage>
        <taxon>Eukaryota</taxon>
        <taxon>Viridiplantae</taxon>
        <taxon>Streptophyta</taxon>
        <taxon>Embryophyta</taxon>
        <taxon>Marchantiophyta</taxon>
        <taxon>Marchantiopsida</taxon>
        <taxon>Marchantiidae</taxon>
        <taxon>Marchantiales</taxon>
        <taxon>Ricciaceae</taxon>
        <taxon>Riccia</taxon>
    </lineage>
</organism>
<dbReference type="InterPro" id="IPR038120">
    <property type="entry name" value="Rpb1_funnel_sf"/>
</dbReference>
<name>A0ABD3HK95_9MARC</name>
<dbReference type="InterPro" id="IPR045867">
    <property type="entry name" value="DNA-dir_RpoC_beta_prime"/>
</dbReference>
<gene>
    <name evidence="9" type="ORF">R1sor_005588</name>
</gene>
<sequence length="1684" mass="185827">MEAAEAPAGGSPPWAGITGIQFGTMTRGHIVKMSVTEDSQASKPMKPRDVLVDAKLGLPTASRQCLTCNGATTDECQGHFSHINLPLPIFHPNHVEALVRVLRKICLNCGQPRRKSLTKLKSAKKIQPMLLLRGPDYDDPEDSSATRFNNQTKKPERASSDIAEEGFTNSPRITSKEKGSSKDVIIVSSESDEDLPSKRKRQFEITGDPVPSSSKASVSKKVRRSSRLISMPSGIGDVPASPSGSTRKRKLTGELNEPTKATTRADVAKFTASEGYKMNDFPASAMNRGYPVPGINVYVPARGRGKEEVLSTVKAIRMSVTPDELEILAHDFWDFVEGSSRVENSSRRASRYLLPSEALKILKRIPEKSFADLGLKADIARPEAFLLECIPIPPNCLRLEENGFGSRGTNIGFKLGGDRTTNTLERLLRKINSIRTARYSLPTFQAALMESSILQEHFQLYLREKGAPKSAPGQEKKRFDRSGRFQNSAGPSRWTLDWLKKNIIGKRSGYSARNVVTGDPYLSVDEIGVPLDVAKHVTCSERVTEFNKSTLQKYVEIGQDLSHSRACSALRIVRSGERREVTRRTTIELEIGDIVHRHLKDGDLVFINRPPSLHKHSLLALRARIQSGCTWTINPAICAPLHADFDGDCLHVFMPQTEEGKAELHELMTLPAQILPSADEGTICGLSQDFVLATHLLTSPTFVSREEMQQLGLWATKEVPVPTIVKSPKGGPLWTGRQVIDLTIPLGLSFQSPNKAVVIKDGELYSCLEKPNWLASTKGLVRIIADYHGAEAVKHLDSSQSVLREWLLTQGFSVSLADYYAASDHNQRRKMKQELDGSLEIAKWAAVGRKSIRTEEQIIRSNACTRRSHENVAVNLFRQSQVQITETLVASVPESNCLLAMVRSGSKGSSEKAMQQIGCLGLQVLNRDKLLSTEKNPKLVALARATGYSSEDDLQDAWETRGMVKSSLLDGLEPQEFFTHAISTRDAMFRQSEGISGPGELFKKLMLFLRDVHIGYDGTVRNRSGQEIIQFQYEGAKSINYEEDTALQDTETIFPGEPVGVLAATAISQPAYQKMLEACPGLGSRKIGPLDLLQESLFPRGDGKLKASDRRCILRLNSCSCDEEYCEQRRVLELQAGLQPVTLEMLATGVAVEFADELSEHWEAFEFGAEEMNQTDFPRWVGHIQIDQTLLVEKMITPNTILEKVRANCSVIQTGPRKHPRKLGNLVFCFRDSGDCDLSTGVPKAAETGTSSKAPCLHFAFLRAAKKKGRHLKTKQGRANDEMAKMLDTFHRHIYPTILNTAVKGFEEIESTSVVWEHEAWSTPRMQDVANQFEGELVLEVTVKQEYSTGRGKPWKIMIESSMLMTDYIDWRRSSPYGIQEIQTIFGVEGAQATLTKRLGLAAGDYVGKKHLKLVADLLGHSGEIHGLTFYGYRDWMRNLHFPIPFTGGIFRAPMKHFMEGGRKGISESLKGVLSSSVFGERVPVGTGTDFSLKLNIKPRGRSCRPSADSRCSEIGEQSIDILQCLNDLNSEIAAEYPPAVQTVEDQACETDGAQAESEWGASARHPQSEAGWSAPDNTDESIPSWGAHESNPSPADAWGTTSTCNAPWDSHGNDPPSTEVLQTASANQAERSTELASGNTESYTIPTDTWGRSACTSQREEEGASSGWAANSLETADPDANWS</sequence>
<feature type="compositionally biased region" description="Polar residues" evidence="7">
    <location>
        <begin position="143"/>
        <end position="152"/>
    </location>
</feature>
<dbReference type="EMBL" id="JBJQOH010000003">
    <property type="protein sequence ID" value="KAL3691937.1"/>
    <property type="molecule type" value="Genomic_DNA"/>
</dbReference>
<dbReference type="Pfam" id="PF04998">
    <property type="entry name" value="RNA_pol_Rpb1_5"/>
    <property type="match status" value="1"/>
</dbReference>